<proteinExistence type="predicted"/>
<dbReference type="HOGENOM" id="CLU_475369_0_0_1"/>
<protein>
    <submittedName>
        <fullName evidence="1">Uncharacterized protein</fullName>
    </submittedName>
</protein>
<dbReference type="OrthoDB" id="10255632at2759"/>
<gene>
    <name evidence="1" type="ORF">Kpol_1018p129</name>
</gene>
<feature type="non-terminal residue" evidence="1">
    <location>
        <position position="574"/>
    </location>
</feature>
<reference evidence="1 2" key="1">
    <citation type="journal article" date="2007" name="Proc. Natl. Acad. Sci. U.S.A.">
        <title>Independent sorting-out of thousands of duplicated gene pairs in two yeast species descended from a whole-genome duplication.</title>
        <authorList>
            <person name="Scannell D.R."/>
            <person name="Frank A.C."/>
            <person name="Conant G.C."/>
            <person name="Byrne K.P."/>
            <person name="Woolfit M."/>
            <person name="Wolfe K.H."/>
        </authorList>
    </citation>
    <scope>NUCLEOTIDE SEQUENCE [LARGE SCALE GENOMIC DNA]</scope>
    <source>
        <strain evidence="2">ATCC 22028 / DSM 70294 / BCRC 21397 / CBS 2163 / NBRC 10782 / NRRL Y-8283 / UCD 57-17</strain>
    </source>
</reference>
<dbReference type="GeneID" id="5547955"/>
<evidence type="ECO:0000313" key="2">
    <source>
        <dbReference type="Proteomes" id="UP000000267"/>
    </source>
</evidence>
<dbReference type="STRING" id="436907.A7TDX2"/>
<name>A7TDX2_VANPO</name>
<dbReference type="AlphaFoldDB" id="A7TDX2"/>
<sequence length="574" mass="66396">MHNRQEEPLGDLNLNTPARVYGSDQGKSIICKDGLDKENELTRRSSPSMVGQVCTGERLDSLFNVILNQTKKLSMEMNTLHEIVIELYGGLKQIHARNQLDLLVKQHLALIVRLLNNNDLSSAERHIISLHNQNNVIKLKNLHDILLADFTGSNDTYISTLKILSMQIILKSKSSQQYRNTLAEMFANDNRYLLKDEKLKIQTVMKLLLNFFTTIPNYKILFGLKFLQYINQFKLPFENYIKNMSPDIFSSQLMHHSKTNIKHCKRYLNAFYIQYSIQNKSIKKLMMLDLLGENSLEKNNKVHSSEFFELGSVPNKNDKYICSPQTHFEKLIKSSIATLNNNDEQMHLDTLNSLVVLWNLIRNEGLQKNTMISSLIDKTLSFLNTKAKYLKSSPEQILTLSNTVAQYCVDHCDFKRLHNVIIVLFNSSVILGDDQLLELAADLELLKYNIEKDFGCVEALFKMFGKFISNIKDIQERKKYFSKLFNIHILFKENSFSKIQEFCEGAYLRIFGKLKISNFYKFEDSSEVMLVLLYGSSSIKDMPLLRWSNITRLLYSCLSGNFGTHITQINEQLH</sequence>
<dbReference type="EMBL" id="DS480378">
    <property type="protein sequence ID" value="EDO19592.1"/>
    <property type="molecule type" value="Genomic_DNA"/>
</dbReference>
<dbReference type="RefSeq" id="XP_001647450.1">
    <property type="nucleotide sequence ID" value="XM_001647400.1"/>
</dbReference>
<dbReference type="PhylomeDB" id="A7TDX2"/>
<keyword evidence="2" id="KW-1185">Reference proteome</keyword>
<dbReference type="eggNOG" id="KOG1849">
    <property type="taxonomic scope" value="Eukaryota"/>
</dbReference>
<dbReference type="KEGG" id="vpo:Kpol_1018p129"/>
<organism evidence="2">
    <name type="scientific">Vanderwaltozyma polyspora (strain ATCC 22028 / DSM 70294 / BCRC 21397 / CBS 2163 / NBRC 10782 / NRRL Y-8283 / UCD 57-17)</name>
    <name type="common">Kluyveromyces polysporus</name>
    <dbReference type="NCBI Taxonomy" id="436907"/>
    <lineage>
        <taxon>Eukaryota</taxon>
        <taxon>Fungi</taxon>
        <taxon>Dikarya</taxon>
        <taxon>Ascomycota</taxon>
        <taxon>Saccharomycotina</taxon>
        <taxon>Saccharomycetes</taxon>
        <taxon>Saccharomycetales</taxon>
        <taxon>Saccharomycetaceae</taxon>
        <taxon>Vanderwaltozyma</taxon>
    </lineage>
</organism>
<evidence type="ECO:0000313" key="1">
    <source>
        <dbReference type="EMBL" id="EDO19592.1"/>
    </source>
</evidence>
<dbReference type="Proteomes" id="UP000000267">
    <property type="component" value="Unassembled WGS sequence"/>
</dbReference>
<dbReference type="InParanoid" id="A7TDX2"/>
<accession>A7TDX2</accession>